<name>A0A0N4WJM1_HAEPC</name>
<dbReference type="AlphaFoldDB" id="A0A0N4WJM1"/>
<feature type="compositionally biased region" description="Basic and acidic residues" evidence="1">
    <location>
        <begin position="105"/>
        <end position="118"/>
    </location>
</feature>
<dbReference type="EMBL" id="UZAF01017497">
    <property type="protein sequence ID" value="VDO42246.1"/>
    <property type="molecule type" value="Genomic_DNA"/>
</dbReference>
<keyword evidence="3" id="KW-1185">Reference proteome</keyword>
<evidence type="ECO:0000256" key="1">
    <source>
        <dbReference type="SAM" id="MobiDB-lite"/>
    </source>
</evidence>
<feature type="region of interest" description="Disordered" evidence="1">
    <location>
        <begin position="94"/>
        <end position="118"/>
    </location>
</feature>
<protein>
    <submittedName>
        <fullName evidence="4">Testis development-related protein</fullName>
    </submittedName>
</protein>
<dbReference type="Proteomes" id="UP000268014">
    <property type="component" value="Unassembled WGS sequence"/>
</dbReference>
<feature type="compositionally biased region" description="Basic and acidic residues" evidence="1">
    <location>
        <begin position="138"/>
        <end position="153"/>
    </location>
</feature>
<proteinExistence type="predicted"/>
<accession>A0A0N4WJM1</accession>
<reference evidence="2 3" key="2">
    <citation type="submission" date="2018-11" db="EMBL/GenBank/DDBJ databases">
        <authorList>
            <consortium name="Pathogen Informatics"/>
        </authorList>
    </citation>
    <scope>NUCLEOTIDE SEQUENCE [LARGE SCALE GENOMIC DNA]</scope>
    <source>
        <strain evidence="2 3">MHpl1</strain>
    </source>
</reference>
<feature type="region of interest" description="Disordered" evidence="1">
    <location>
        <begin position="137"/>
        <end position="168"/>
    </location>
</feature>
<evidence type="ECO:0000313" key="3">
    <source>
        <dbReference type="Proteomes" id="UP000268014"/>
    </source>
</evidence>
<feature type="region of interest" description="Disordered" evidence="1">
    <location>
        <begin position="1"/>
        <end position="33"/>
    </location>
</feature>
<gene>
    <name evidence="2" type="ORF">HPLM_LOCUS11211</name>
</gene>
<reference evidence="4" key="1">
    <citation type="submission" date="2017-02" db="UniProtKB">
        <authorList>
            <consortium name="WormBaseParasite"/>
        </authorList>
    </citation>
    <scope>IDENTIFICATION</scope>
</reference>
<evidence type="ECO:0000313" key="2">
    <source>
        <dbReference type="EMBL" id="VDO42246.1"/>
    </source>
</evidence>
<organism evidence="4">
    <name type="scientific">Haemonchus placei</name>
    <name type="common">Barber's pole worm</name>
    <dbReference type="NCBI Taxonomy" id="6290"/>
    <lineage>
        <taxon>Eukaryota</taxon>
        <taxon>Metazoa</taxon>
        <taxon>Ecdysozoa</taxon>
        <taxon>Nematoda</taxon>
        <taxon>Chromadorea</taxon>
        <taxon>Rhabditida</taxon>
        <taxon>Rhabditina</taxon>
        <taxon>Rhabditomorpha</taxon>
        <taxon>Strongyloidea</taxon>
        <taxon>Trichostrongylidae</taxon>
        <taxon>Haemonchus</taxon>
    </lineage>
</organism>
<dbReference type="OrthoDB" id="10394504at2759"/>
<dbReference type="OMA" id="PLAWMAM"/>
<dbReference type="WBParaSite" id="HPLM_0001121901-mRNA-1">
    <property type="protein sequence ID" value="HPLM_0001121901-mRNA-1"/>
    <property type="gene ID" value="HPLM_0001121901"/>
</dbReference>
<evidence type="ECO:0000313" key="4">
    <source>
        <dbReference type="WBParaSite" id="HPLM_0001121901-mRNA-1"/>
    </source>
</evidence>
<sequence>MEPSQVQEGADQESIPARVSACESGDSEEHLKRGPLAWKPMRRASNEGEEMRLWRSEMRGCATALTDRGVDACMSRLKNGLCGCWKIPKESKKGVIQKMPPKDPTGLREALKESVEGVSRRVSSKERLGWREIFSGSREGESRKTLRSVKQDSKNTLGSSEEDGIQKG</sequence>